<feature type="region of interest" description="Disordered" evidence="1">
    <location>
        <begin position="1"/>
        <end position="57"/>
    </location>
</feature>
<evidence type="ECO:0000313" key="2">
    <source>
        <dbReference type="EMBL" id="MFC0268585.1"/>
    </source>
</evidence>
<dbReference type="RefSeq" id="WP_019950190.1">
    <property type="nucleotide sequence ID" value="NZ_JBHLVX010000043.1"/>
</dbReference>
<name>A0ABV6G4X3_9GAMM</name>
<feature type="compositionally biased region" description="Low complexity" evidence="1">
    <location>
        <begin position="30"/>
        <end position="41"/>
    </location>
</feature>
<gene>
    <name evidence="2" type="ORF">ACFFHW_11440</name>
</gene>
<proteinExistence type="predicted"/>
<dbReference type="Proteomes" id="UP001589814">
    <property type="component" value="Unassembled WGS sequence"/>
</dbReference>
<keyword evidence="3" id="KW-1185">Reference proteome</keyword>
<feature type="region of interest" description="Disordered" evidence="1">
    <location>
        <begin position="195"/>
        <end position="219"/>
    </location>
</feature>
<protein>
    <submittedName>
        <fullName evidence="2">Uncharacterized protein</fullName>
    </submittedName>
</protein>
<evidence type="ECO:0000313" key="3">
    <source>
        <dbReference type="Proteomes" id="UP001589814"/>
    </source>
</evidence>
<organism evidence="2 3">
    <name type="scientific">Kushneria aurantia</name>
    <dbReference type="NCBI Taxonomy" id="504092"/>
    <lineage>
        <taxon>Bacteria</taxon>
        <taxon>Pseudomonadati</taxon>
        <taxon>Pseudomonadota</taxon>
        <taxon>Gammaproteobacteria</taxon>
        <taxon>Oceanospirillales</taxon>
        <taxon>Halomonadaceae</taxon>
        <taxon>Kushneria</taxon>
    </lineage>
</organism>
<feature type="compositionally biased region" description="Low complexity" evidence="1">
    <location>
        <begin position="7"/>
        <end position="20"/>
    </location>
</feature>
<reference evidence="2 3" key="1">
    <citation type="submission" date="2024-09" db="EMBL/GenBank/DDBJ databases">
        <authorList>
            <person name="Sun Q."/>
            <person name="Mori K."/>
        </authorList>
    </citation>
    <scope>NUCLEOTIDE SEQUENCE [LARGE SCALE GENOMIC DNA]</scope>
    <source>
        <strain evidence="2 3">CCM 7415</strain>
    </source>
</reference>
<evidence type="ECO:0000256" key="1">
    <source>
        <dbReference type="SAM" id="MobiDB-lite"/>
    </source>
</evidence>
<feature type="compositionally biased region" description="Polar residues" evidence="1">
    <location>
        <begin position="201"/>
        <end position="219"/>
    </location>
</feature>
<accession>A0ABV6G4X3</accession>
<dbReference type="EMBL" id="JBHLVX010000043">
    <property type="protein sequence ID" value="MFC0268585.1"/>
    <property type="molecule type" value="Genomic_DNA"/>
</dbReference>
<sequence>MAGLLQGGRQAPPAQTAPASPNTPTPQQPPQRQLRGQSPRSAAPQGGDPRTDTRPQDGQQQYDVLASSMLSWLYEDGLPQVEQSLSSGGDIMARMARVISTIMITHYHALQTEGRTVPPGVMFQAGMELSKAVGELAIEMGRLPREQAGEAVEAAFMAAIGRFGQMASDSAMTDEQRQRYAEMIRTVRQLKQRAGAMVQGAPTSEQPPEQSMAPQQGGM</sequence>
<comment type="caution">
    <text evidence="2">The sequence shown here is derived from an EMBL/GenBank/DDBJ whole genome shotgun (WGS) entry which is preliminary data.</text>
</comment>